<reference evidence="2 3" key="1">
    <citation type="journal article" date="2011" name="J. Bacteriol.">
        <title>Genome sequence of Salinisphaera shabanensis, a gammaproteobacterium from the harsh, variable environment of the brine-seawater interface of the Shaban Deep in the Red Sea.</title>
        <authorList>
            <person name="Antunes A."/>
            <person name="Alam I."/>
            <person name="Bajic V.B."/>
            <person name="Stingl U."/>
        </authorList>
    </citation>
    <scope>NUCLEOTIDE SEQUENCE [LARGE SCALE GENOMIC DNA]</scope>
    <source>
        <strain evidence="2 3">E1L3A</strain>
    </source>
</reference>
<keyword evidence="3" id="KW-1185">Reference proteome</keyword>
<dbReference type="eggNOG" id="COG0790">
    <property type="taxonomic scope" value="Bacteria"/>
</dbReference>
<accession>U2EH96</accession>
<keyword evidence="1" id="KW-0732">Signal</keyword>
<protein>
    <submittedName>
        <fullName evidence="2">Sel1 protein</fullName>
    </submittedName>
</protein>
<dbReference type="Gene3D" id="1.25.40.10">
    <property type="entry name" value="Tetratricopeptide repeat domain"/>
    <property type="match status" value="2"/>
</dbReference>
<name>U2EH96_9GAMM</name>
<comment type="caution">
    <text evidence="2">The sequence shown here is derived from an EMBL/GenBank/DDBJ whole genome shotgun (WGS) entry which is preliminary data.</text>
</comment>
<dbReference type="SUPFAM" id="SSF81901">
    <property type="entry name" value="HCP-like"/>
    <property type="match status" value="2"/>
</dbReference>
<evidence type="ECO:0000313" key="3">
    <source>
        <dbReference type="Proteomes" id="UP000006242"/>
    </source>
</evidence>
<dbReference type="InterPro" id="IPR011990">
    <property type="entry name" value="TPR-like_helical_dom_sf"/>
</dbReference>
<dbReference type="InterPro" id="IPR006597">
    <property type="entry name" value="Sel1-like"/>
</dbReference>
<proteinExistence type="predicted"/>
<dbReference type="SMART" id="SM00671">
    <property type="entry name" value="SEL1"/>
    <property type="match status" value="6"/>
</dbReference>
<organism evidence="2 3">
    <name type="scientific">Salinisphaera shabanensis E1L3A</name>
    <dbReference type="NCBI Taxonomy" id="1033802"/>
    <lineage>
        <taxon>Bacteria</taxon>
        <taxon>Pseudomonadati</taxon>
        <taxon>Pseudomonadota</taxon>
        <taxon>Gammaproteobacteria</taxon>
        <taxon>Salinisphaerales</taxon>
        <taxon>Salinisphaeraceae</taxon>
        <taxon>Salinisphaera</taxon>
    </lineage>
</organism>
<feature type="signal peptide" evidence="1">
    <location>
        <begin position="1"/>
        <end position="26"/>
    </location>
</feature>
<sequence>MLRQALRTTSTLLLFVFMLTPVLSRAQEPEITVSSKAYKRQFKTMLQRAEEGDANAQNSVGGAFAMGDGVVEDDEAAYRWLRKAAEQGHAAAQYNLFLLSTQKRDSENTLEAPVKWLQRAANQGVLQAQFRLAEFYRQSRVKHKKRRERAAMYYAMAAKQGHASAQFYLGWCYDKGVGVTQNESKAARWYLKAAKKGQVDAQVNLAVNYIDGRGVQKSQAQARRWFLRAAQQNSAIAQYNLGKLSQARASSRGNIIEAYVWTSLAAEQGLGAAIRERELLRSLISPSQLSRAQARVRRWSKINSDNAQFDLQLESRRSFPVTEPISGLEALLPKKGKADSQR</sequence>
<dbReference type="PANTHER" id="PTHR45011:SF1">
    <property type="entry name" value="DAP3-BINDING CELL DEATH ENHANCER 1"/>
    <property type="match status" value="1"/>
</dbReference>
<reference evidence="2 3" key="2">
    <citation type="journal article" date="2013" name="PLoS ONE">
        <title>INDIGO - INtegrated Data Warehouse of MIcrobial GenOmes with Examples from the Red Sea Extremophiles.</title>
        <authorList>
            <person name="Alam I."/>
            <person name="Antunes A."/>
            <person name="Kamau A.A."/>
            <person name="Ba Alawi W."/>
            <person name="Kalkatawi M."/>
            <person name="Stingl U."/>
            <person name="Bajic V.B."/>
        </authorList>
    </citation>
    <scope>NUCLEOTIDE SEQUENCE [LARGE SCALE GENOMIC DNA]</scope>
    <source>
        <strain evidence="2 3">E1L3A</strain>
    </source>
</reference>
<dbReference type="InterPro" id="IPR052748">
    <property type="entry name" value="ISR_Activator"/>
</dbReference>
<feature type="chain" id="PRO_5004626673" evidence="1">
    <location>
        <begin position="27"/>
        <end position="342"/>
    </location>
</feature>
<dbReference type="PANTHER" id="PTHR45011">
    <property type="entry name" value="DAP3-BINDING CELL DEATH ENHANCER 1"/>
    <property type="match status" value="1"/>
</dbReference>
<evidence type="ECO:0000313" key="2">
    <source>
        <dbReference type="EMBL" id="ERJ17465.1"/>
    </source>
</evidence>
<dbReference type="Pfam" id="PF08238">
    <property type="entry name" value="Sel1"/>
    <property type="match status" value="6"/>
</dbReference>
<gene>
    <name evidence="2" type="ORF">SSPSH_003723</name>
</gene>
<dbReference type="EMBL" id="AFNV02000038">
    <property type="protein sequence ID" value="ERJ17465.1"/>
    <property type="molecule type" value="Genomic_DNA"/>
</dbReference>
<dbReference type="Proteomes" id="UP000006242">
    <property type="component" value="Unassembled WGS sequence"/>
</dbReference>
<dbReference type="AlphaFoldDB" id="U2EH96"/>
<dbReference type="STRING" id="1033802.SSPSH_003723"/>
<evidence type="ECO:0000256" key="1">
    <source>
        <dbReference type="SAM" id="SignalP"/>
    </source>
</evidence>